<feature type="transmembrane region" description="Helical" evidence="9">
    <location>
        <begin position="338"/>
        <end position="361"/>
    </location>
</feature>
<evidence type="ECO:0000256" key="2">
    <source>
        <dbReference type="ARBA" id="ARBA00022448"/>
    </source>
</evidence>
<feature type="transmembrane region" description="Helical" evidence="9">
    <location>
        <begin position="266"/>
        <end position="287"/>
    </location>
</feature>
<keyword evidence="3 9" id="KW-0109">Calcium transport</keyword>
<feature type="compositionally biased region" description="Basic and acidic residues" evidence="10">
    <location>
        <begin position="16"/>
        <end position="30"/>
    </location>
</feature>
<evidence type="ECO:0000256" key="5">
    <source>
        <dbReference type="ARBA" id="ARBA00022837"/>
    </source>
</evidence>
<evidence type="ECO:0000256" key="6">
    <source>
        <dbReference type="ARBA" id="ARBA00022989"/>
    </source>
</evidence>
<evidence type="ECO:0000256" key="4">
    <source>
        <dbReference type="ARBA" id="ARBA00022692"/>
    </source>
</evidence>
<evidence type="ECO:0000256" key="7">
    <source>
        <dbReference type="ARBA" id="ARBA00023065"/>
    </source>
</evidence>
<keyword evidence="7 9" id="KW-0406">Ion transport</keyword>
<dbReference type="GO" id="GO:0006874">
    <property type="term" value="P:intracellular calcium ion homeostasis"/>
    <property type="evidence" value="ECO:0007669"/>
    <property type="project" value="TreeGrafter"/>
</dbReference>
<reference evidence="12" key="1">
    <citation type="submission" date="2021-01" db="EMBL/GenBank/DDBJ databases">
        <authorList>
            <person name="Corre E."/>
            <person name="Pelletier E."/>
            <person name="Niang G."/>
            <person name="Scheremetjew M."/>
            <person name="Finn R."/>
            <person name="Kale V."/>
            <person name="Holt S."/>
            <person name="Cochrane G."/>
            <person name="Meng A."/>
            <person name="Brown T."/>
            <person name="Cohen L."/>
        </authorList>
    </citation>
    <scope>NUCLEOTIDE SEQUENCE</scope>
    <source>
        <strain evidence="12">CCMP127</strain>
    </source>
</reference>
<name>A0A7S3KYE4_9STRA</name>
<dbReference type="GO" id="GO:0005774">
    <property type="term" value="C:vacuolar membrane"/>
    <property type="evidence" value="ECO:0007669"/>
    <property type="project" value="UniProtKB-ARBA"/>
</dbReference>
<feature type="transmembrane region" description="Helical" evidence="9">
    <location>
        <begin position="299"/>
        <end position="318"/>
    </location>
</feature>
<feature type="region of interest" description="Disordered" evidence="10">
    <location>
        <begin position="1"/>
        <end position="41"/>
    </location>
</feature>
<dbReference type="Gene3D" id="1.20.1420.30">
    <property type="entry name" value="NCX, central ion-binding region"/>
    <property type="match status" value="1"/>
</dbReference>
<dbReference type="EMBL" id="HBIM01000820">
    <property type="protein sequence ID" value="CAE0402424.1"/>
    <property type="molecule type" value="Transcribed_RNA"/>
</dbReference>
<dbReference type="PANTHER" id="PTHR31503">
    <property type="entry name" value="VACUOLAR CALCIUM ION TRANSPORTER"/>
    <property type="match status" value="1"/>
</dbReference>
<proteinExistence type="inferred from homology"/>
<comment type="similarity">
    <text evidence="9">Belongs to the Ca(2+):cation antiporter (CaCA) (TC 2.A.19) family.</text>
</comment>
<feature type="domain" description="Sodium/calcium exchanger membrane region" evidence="11">
    <location>
        <begin position="346"/>
        <end position="487"/>
    </location>
</feature>
<feature type="region of interest" description="Disordered" evidence="10">
    <location>
        <begin position="100"/>
        <end position="124"/>
    </location>
</feature>
<evidence type="ECO:0000313" key="12">
    <source>
        <dbReference type="EMBL" id="CAE0402424.1"/>
    </source>
</evidence>
<feature type="transmembrane region" description="Helical" evidence="9">
    <location>
        <begin position="471"/>
        <end position="490"/>
    </location>
</feature>
<evidence type="ECO:0000256" key="8">
    <source>
        <dbReference type="ARBA" id="ARBA00023136"/>
    </source>
</evidence>
<accession>A0A7S3KYE4</accession>
<evidence type="ECO:0000256" key="10">
    <source>
        <dbReference type="SAM" id="MobiDB-lite"/>
    </source>
</evidence>
<comment type="subcellular location">
    <subcellularLocation>
        <location evidence="1">Endomembrane system</location>
        <topology evidence="1">Multi-pass membrane protein</topology>
    </subcellularLocation>
</comment>
<feature type="transmembrane region" description="Helical" evidence="9">
    <location>
        <begin position="381"/>
        <end position="403"/>
    </location>
</feature>
<dbReference type="NCBIfam" id="TIGR00378">
    <property type="entry name" value="cax"/>
    <property type="match status" value="1"/>
</dbReference>
<dbReference type="InterPro" id="IPR004798">
    <property type="entry name" value="CAX-like"/>
</dbReference>
<feature type="domain" description="Sodium/calcium exchanger membrane region" evidence="11">
    <location>
        <begin position="171"/>
        <end position="320"/>
    </location>
</feature>
<dbReference type="GO" id="GO:0015369">
    <property type="term" value="F:calcium:proton antiporter activity"/>
    <property type="evidence" value="ECO:0007669"/>
    <property type="project" value="UniProtKB-UniRule"/>
</dbReference>
<dbReference type="Pfam" id="PF01699">
    <property type="entry name" value="Na_Ca_ex"/>
    <property type="match status" value="2"/>
</dbReference>
<feature type="transmembrane region" description="Helical" evidence="9">
    <location>
        <begin position="234"/>
        <end position="254"/>
    </location>
</feature>
<feature type="transmembrane region" description="Helical" evidence="9">
    <location>
        <begin position="171"/>
        <end position="188"/>
    </location>
</feature>
<evidence type="ECO:0000256" key="1">
    <source>
        <dbReference type="ARBA" id="ARBA00004127"/>
    </source>
</evidence>
<organism evidence="12">
    <name type="scientific">Amphora coffeiformis</name>
    <dbReference type="NCBI Taxonomy" id="265554"/>
    <lineage>
        <taxon>Eukaryota</taxon>
        <taxon>Sar</taxon>
        <taxon>Stramenopiles</taxon>
        <taxon>Ochrophyta</taxon>
        <taxon>Bacillariophyta</taxon>
        <taxon>Bacillariophyceae</taxon>
        <taxon>Bacillariophycidae</taxon>
        <taxon>Thalassiophysales</taxon>
        <taxon>Catenulaceae</taxon>
        <taxon>Amphora</taxon>
    </lineage>
</organism>
<dbReference type="AlphaFoldDB" id="A0A7S3KYE4"/>
<dbReference type="InterPro" id="IPR044880">
    <property type="entry name" value="NCX_ion-bd_dom_sf"/>
</dbReference>
<feature type="transmembrane region" description="Helical" evidence="9">
    <location>
        <begin position="443"/>
        <end position="464"/>
    </location>
</feature>
<keyword evidence="9" id="KW-0050">Antiport</keyword>
<dbReference type="InterPro" id="IPR004837">
    <property type="entry name" value="NaCa_Exmemb"/>
</dbReference>
<gene>
    <name evidence="12" type="ORF">ACOF00016_LOCUS713</name>
</gene>
<keyword evidence="8 9" id="KW-0472">Membrane</keyword>
<feature type="transmembrane region" description="Helical" evidence="9">
    <location>
        <begin position="146"/>
        <end position="165"/>
    </location>
</feature>
<keyword evidence="6 9" id="KW-1133">Transmembrane helix</keyword>
<dbReference type="PANTHER" id="PTHR31503:SF22">
    <property type="entry name" value="VACUOLAR CALCIUM ION TRANSPORTER"/>
    <property type="match status" value="1"/>
</dbReference>
<dbReference type="NCBIfam" id="TIGR00846">
    <property type="entry name" value="caca2"/>
    <property type="match status" value="1"/>
</dbReference>
<feature type="transmembrane region" description="Helical" evidence="9">
    <location>
        <begin position="410"/>
        <end position="437"/>
    </location>
</feature>
<dbReference type="GO" id="GO:0012505">
    <property type="term" value="C:endomembrane system"/>
    <property type="evidence" value="ECO:0007669"/>
    <property type="project" value="UniProtKB-SubCell"/>
</dbReference>
<protein>
    <recommendedName>
        <fullName evidence="11">Sodium/calcium exchanger membrane region domain-containing protein</fullName>
    </recommendedName>
</protein>
<keyword evidence="5 9" id="KW-0106">Calcium</keyword>
<keyword evidence="2 9" id="KW-0813">Transport</keyword>
<dbReference type="InterPro" id="IPR004713">
    <property type="entry name" value="CaH_exchang"/>
</dbReference>
<keyword evidence="4 9" id="KW-0812">Transmembrane</keyword>
<feature type="transmembrane region" description="Helical" evidence="9">
    <location>
        <begin position="200"/>
        <end position="222"/>
    </location>
</feature>
<sequence>MTSSTKKYGSIDNTEDDQRRTSAHDEDRRRSMSTSSSSHRVDSTRFLHAVKAVQIANRMEKLVKMKSESALLLLPTARATGANTAAAAADPSWHSDLTTDSFLPSTAEVPGGEEASGDDDNNNEIITTTNPTLLQHLMQICFGKGVISWGLAAGPLALLANHWQWSDTAKFWLNFIVMIPLASILGDFTEEVALHTNETIGGLINATFGNAVEVVVAIQALLANEIRVVQSSMLGSIFSNLLLVLGGCFFFGGLKYPNQSFNATAATANMGLLALSAIALVLPTPFAHYYDMHDDRVLLISRFSAIFLMFMYAQLLVFQLHTHANAFTAEGGEDGKELANMSFGMGILGLLVCTLLVTIFSDYLVESIDGFTTASGISRTFVGIVLLPIVGNAVEHVTAITVARKDKMDLAMGIAVGSCTQISLFVVPLTVLVGWAVDRDMNLNFPHFEVILFVLSIFTVSVVLGNPSSHWLEGSLLMTTYVLIGVGFWFEDVKAYSSTSSGGSVGEL</sequence>
<evidence type="ECO:0000256" key="9">
    <source>
        <dbReference type="RuleBase" id="RU365028"/>
    </source>
</evidence>
<evidence type="ECO:0000259" key="11">
    <source>
        <dbReference type="Pfam" id="PF01699"/>
    </source>
</evidence>
<evidence type="ECO:0000256" key="3">
    <source>
        <dbReference type="ARBA" id="ARBA00022568"/>
    </source>
</evidence>